<feature type="binding site" evidence="13">
    <location>
        <position position="131"/>
    </location>
    <ligand>
        <name>Cu(2+)</name>
        <dbReference type="ChEBI" id="CHEBI:29036"/>
        <label>1</label>
        <note>catalytic</note>
    </ligand>
</feature>
<sequence>MFRFSQLILLLHCALQICEQHRVWEQELKMPFVNVEQQDTYMCAYFQPSLLNGTTFIREILPSANRSTVHHIILKGCSHPVTKIGKPTQCGMCQTIMYAWGLDAPPLRFPLGVGYPTGLNALIKGFELEVHYLNPVKSDHSGLRLIVTDQIQPRIAGVFLLLRGDAIIPPGVKSFPIDVSCRISFTIPITIMAIRGHAHSMGRSIIGYRLPHGHGPAQLLGRVNPQLPQAFYPLKQLHSEFDGVEVGDDDIIMARCVYDSMSKTQDVGMGPTHHDEMCNMYIMYHSSPLNSFGEQEGMCSSDIYGSKWKFIHESPDESVKKTLLETKHLNSSLQKSSSRLLLAADNSIASVQTTLSSENVILRDVTLLGQVSSVETRVTDNGQHELIVLHRGSNTWTYNSFNKEFIYQNGAEYINTETVLHVNPVTGNVTQKWGRNMFILPHSITLSYFMDSNATNDNNLRKEQQRRRNKGVPNSVWITDVALHQVFKFDWMKWDKPSLTLGIPGKPGNNKHQFCQPSDVAISSTGDIFISDGYCNSRIVKFSSDGTYITEWSVLGLSNREYQYDTIHMPVSPSQEDWAGELSYPDPNYSSSVNIRGLDFKVVHSLTIIPSEDGTLEQVCAADRENAAVLCYTLNGKLIRRYGDSSLQPSVYAIQYDPVHKLIVGLTGSTYMSVVDPTSSNDNVLLPPNLFFLNPYKPKSLNELGNKSYNPYWADIYQGSALTGFFSLQNVRSPHDLTLSPTNDIIYVSEIYPYKVHRFEIQNDSGFTGLEQRNNLVELVGIEGRYIWKLHTLTPYQLSGLSFLLFIVFVLLLLGCIRLCWCKRKSSGNMRRNKRESNKVFAVSPKISANGIYSRWSSKQNSKKNKQAGFRPLIRNSDGPDYFAEQELEDYVDEDEVSGDNEGNHNSDEDVLMDAYADRQLLKQNNILNSRQKFIPKVKDYLGLKPVLINRIPLLECETIKIIFFLILLRNLQSFKCFMLW</sequence>
<feature type="disulfide bond" evidence="14">
    <location>
        <begin position="620"/>
        <end position="631"/>
    </location>
</feature>
<dbReference type="Pfam" id="PF03712">
    <property type="entry name" value="Cu2_monoox_C"/>
    <property type="match status" value="1"/>
</dbReference>
<feature type="domain" description="Copper type II ascorbate-dependent monooxygenase N-terminal" evidence="19">
    <location>
        <begin position="28"/>
        <end position="137"/>
    </location>
</feature>
<evidence type="ECO:0000256" key="8">
    <source>
        <dbReference type="ARBA" id="ARBA00023180"/>
    </source>
</evidence>
<dbReference type="Gene3D" id="2.60.120.230">
    <property type="match status" value="1"/>
</dbReference>
<keyword evidence="8" id="KW-0325">Glycoprotein</keyword>
<dbReference type="Gene3D" id="2.120.10.30">
    <property type="entry name" value="TolB, C-terminal domain"/>
    <property type="match status" value="1"/>
</dbReference>
<dbReference type="WBParaSite" id="SRDH1_51050.7">
    <property type="protein sequence ID" value="SRDH1_51050.7"/>
    <property type="gene ID" value="SRDH1_51050"/>
</dbReference>
<dbReference type="GO" id="GO:0005507">
    <property type="term" value="F:copper ion binding"/>
    <property type="evidence" value="ECO:0007669"/>
    <property type="project" value="InterPro"/>
</dbReference>
<dbReference type="SUPFAM" id="SSF49742">
    <property type="entry name" value="PHM/PNGase F"/>
    <property type="match status" value="2"/>
</dbReference>
<reference evidence="22" key="2">
    <citation type="submission" date="2023-11" db="UniProtKB">
        <authorList>
            <consortium name="WormBaseParasite"/>
        </authorList>
    </citation>
    <scope>IDENTIFICATION</scope>
</reference>
<feature type="repeat" description="NHL" evidence="15">
    <location>
        <begin position="501"/>
        <end position="545"/>
    </location>
</feature>
<evidence type="ECO:0008006" key="23">
    <source>
        <dbReference type="Google" id="ProtNLM"/>
    </source>
</evidence>
<feature type="binding site" evidence="12">
    <location>
        <position position="624"/>
    </location>
    <ligand>
        <name>a protein</name>
        <dbReference type="ChEBI" id="CHEBI:16541"/>
    </ligand>
    <ligandPart>
        <name>C-terminal Xaa-(2S)-2-hydroxyglycine residue</name>
        <dbReference type="ChEBI" id="CHEBI:142768"/>
    </ligandPart>
</feature>
<keyword evidence="21" id="KW-1185">Reference proteome</keyword>
<reference evidence="21" key="1">
    <citation type="submission" date="2022-06" db="EMBL/GenBank/DDBJ databases">
        <authorList>
            <person name="Berger JAMES D."/>
            <person name="Berger JAMES D."/>
        </authorList>
    </citation>
    <scope>NUCLEOTIDE SEQUENCE [LARGE SCALE GENOMIC DNA]</scope>
</reference>
<evidence type="ECO:0000256" key="5">
    <source>
        <dbReference type="ARBA" id="ARBA00022729"/>
    </source>
</evidence>
<comment type="similarity">
    <text evidence="2">In the C-terminal section; belongs to the peptidyl-alpha-hydroxyglycine alpha-amidating lyase family.</text>
</comment>
<feature type="signal peptide" evidence="18">
    <location>
        <begin position="1"/>
        <end position="20"/>
    </location>
</feature>
<keyword evidence="6" id="KW-0677">Repeat</keyword>
<dbReference type="AlphaFoldDB" id="A0AA85FHR1"/>
<comment type="catalytic activity">
    <reaction evidence="1">
        <text>a [peptide]-C-terminal (2S)-2-hydroxyglycine = a [peptide]-C-terminal amide + glyoxylate</text>
        <dbReference type="Rhea" id="RHEA:20924"/>
        <dbReference type="Rhea" id="RHEA-COMP:13485"/>
        <dbReference type="Rhea" id="RHEA-COMP:15321"/>
        <dbReference type="ChEBI" id="CHEBI:36655"/>
        <dbReference type="ChEBI" id="CHEBI:137001"/>
        <dbReference type="ChEBI" id="CHEBI:142768"/>
        <dbReference type="EC" id="4.3.2.5"/>
    </reaction>
</comment>
<dbReference type="GO" id="GO:0016020">
    <property type="term" value="C:membrane"/>
    <property type="evidence" value="ECO:0007669"/>
    <property type="project" value="InterPro"/>
</dbReference>
<dbReference type="InterPro" id="IPR024548">
    <property type="entry name" value="Cu2_monoox_C"/>
</dbReference>
<dbReference type="InterPro" id="IPR014784">
    <property type="entry name" value="Cu2_ascorb_mOase-like_C"/>
</dbReference>
<keyword evidence="17" id="KW-1133">Transmembrane helix</keyword>
<feature type="domain" description="Copper type II ascorbate-dependent monooxygenase C-terminal" evidence="20">
    <location>
        <begin position="156"/>
        <end position="288"/>
    </location>
</feature>
<accession>A0AA85FHR1</accession>
<keyword evidence="17" id="KW-0812">Transmembrane</keyword>
<dbReference type="SUPFAM" id="SSF101898">
    <property type="entry name" value="NHL repeat"/>
    <property type="match status" value="1"/>
</dbReference>
<comment type="cofactor">
    <cofactor evidence="13">
        <name>Cu(2+)</name>
        <dbReference type="ChEBI" id="CHEBI:29036"/>
    </cofactor>
    <text evidence="13">Binds 2 Cu(2+) ions per subunit.</text>
</comment>
<evidence type="ECO:0000256" key="4">
    <source>
        <dbReference type="ARBA" id="ARBA00022723"/>
    </source>
</evidence>
<feature type="transmembrane region" description="Helical" evidence="17">
    <location>
        <begin position="801"/>
        <end position="821"/>
    </location>
</feature>
<evidence type="ECO:0000256" key="3">
    <source>
        <dbReference type="ARBA" id="ARBA00010263"/>
    </source>
</evidence>
<evidence type="ECO:0000256" key="10">
    <source>
        <dbReference type="ARBA" id="ARBA00023268"/>
    </source>
</evidence>
<feature type="binding site" evidence="13">
    <location>
        <position position="277"/>
    </location>
    <ligand>
        <name>Cu(2+)</name>
        <dbReference type="ChEBI" id="CHEBI:29036"/>
        <label>1</label>
        <note>catalytic</note>
    </ligand>
</feature>
<comment type="cofactor">
    <cofactor evidence="13">
        <name>Zn(2+)</name>
        <dbReference type="ChEBI" id="CHEBI:29105"/>
    </cofactor>
    <text evidence="13">Binds one Zn(2+) ion per subunit.</text>
</comment>
<keyword evidence="5 18" id="KW-0732">Signal</keyword>
<keyword evidence="7 14" id="KW-1015">Disulfide bond</keyword>
<evidence type="ECO:0000256" key="17">
    <source>
        <dbReference type="SAM" id="Phobius"/>
    </source>
</evidence>
<feature type="disulfide bond" evidence="14">
    <location>
        <begin position="77"/>
        <end position="93"/>
    </location>
</feature>
<organism evidence="21 22">
    <name type="scientific">Schistosoma rodhaini</name>
    <dbReference type="NCBI Taxonomy" id="6188"/>
    <lineage>
        <taxon>Eukaryota</taxon>
        <taxon>Metazoa</taxon>
        <taxon>Spiralia</taxon>
        <taxon>Lophotrochozoa</taxon>
        <taxon>Platyhelminthes</taxon>
        <taxon>Trematoda</taxon>
        <taxon>Digenea</taxon>
        <taxon>Strigeidida</taxon>
        <taxon>Schistosomatoidea</taxon>
        <taxon>Schistosomatidae</taxon>
        <taxon>Schistosoma</taxon>
    </lineage>
</organism>
<dbReference type="GO" id="GO:0004504">
    <property type="term" value="F:peptidylglycine monooxygenase activity"/>
    <property type="evidence" value="ECO:0007669"/>
    <property type="project" value="UniProtKB-EC"/>
</dbReference>
<dbReference type="InterPro" id="IPR008977">
    <property type="entry name" value="PHM/PNGase_F_dom_sf"/>
</dbReference>
<evidence type="ECO:0000256" key="13">
    <source>
        <dbReference type="PIRSR" id="PIRSR600720-2"/>
    </source>
</evidence>
<keyword evidence="10" id="KW-0511">Multifunctional enzyme</keyword>
<feature type="binding site" evidence="13">
    <location>
        <position position="199"/>
    </location>
    <ligand>
        <name>Cu(2+)</name>
        <dbReference type="ChEBI" id="CHEBI:29036"/>
        <label>1</label>
        <note>catalytic</note>
    </ligand>
</feature>
<feature type="binding site" evidence="12">
    <location>
        <position position="391"/>
    </location>
    <ligand>
        <name>a protein</name>
        <dbReference type="ChEBI" id="CHEBI:16541"/>
    </ligand>
    <ligandPart>
        <name>C-terminal Xaa-(2S)-2-hydroxyglycine residue</name>
        <dbReference type="ChEBI" id="CHEBI:142768"/>
    </ligandPart>
</feature>
<dbReference type="Pfam" id="PF01436">
    <property type="entry name" value="NHL"/>
    <property type="match status" value="1"/>
</dbReference>
<feature type="chain" id="PRO_5041652605" description="Peptidylglycine monooxygenase" evidence="18">
    <location>
        <begin position="21"/>
        <end position="981"/>
    </location>
</feature>
<feature type="binding site" evidence="13">
    <location>
        <position position="70"/>
    </location>
    <ligand>
        <name>Cu(2+)</name>
        <dbReference type="ChEBI" id="CHEBI:29036"/>
        <label>1</label>
        <note>catalytic</note>
    </ligand>
</feature>
<feature type="binding site" evidence="13">
    <location>
        <position position="604"/>
    </location>
    <ligand>
        <name>Zn(2+)</name>
        <dbReference type="ChEBI" id="CHEBI:29105"/>
        <note>catalytic</note>
    </ligand>
</feature>
<proteinExistence type="inferred from homology"/>
<comment type="catalytic activity">
    <reaction evidence="11">
        <text>a [peptide]-C-terminal glycine + 2 L-ascorbate + O2 = a [peptide]-C-terminal (2S)-2-hydroxyglycine + 2 monodehydro-L-ascorbate radical + H2O</text>
        <dbReference type="Rhea" id="RHEA:21452"/>
        <dbReference type="Rhea" id="RHEA-COMP:13486"/>
        <dbReference type="Rhea" id="RHEA-COMP:15321"/>
        <dbReference type="ChEBI" id="CHEBI:15377"/>
        <dbReference type="ChEBI" id="CHEBI:15379"/>
        <dbReference type="ChEBI" id="CHEBI:38290"/>
        <dbReference type="ChEBI" id="CHEBI:59513"/>
        <dbReference type="ChEBI" id="CHEBI:137000"/>
        <dbReference type="ChEBI" id="CHEBI:142768"/>
        <dbReference type="EC" id="1.14.17.3"/>
    </reaction>
</comment>
<evidence type="ECO:0000313" key="22">
    <source>
        <dbReference type="WBParaSite" id="SRDH1_51050.7"/>
    </source>
</evidence>
<feature type="binding site" evidence="13">
    <location>
        <position position="197"/>
    </location>
    <ligand>
        <name>Cu(2+)</name>
        <dbReference type="ChEBI" id="CHEBI:29036"/>
        <label>1</label>
        <note>catalytic</note>
    </ligand>
</feature>
<dbReference type="GO" id="GO:0004598">
    <property type="term" value="F:peptidylamidoglycolate lyase activity"/>
    <property type="evidence" value="ECO:0007669"/>
    <property type="project" value="UniProtKB-EC"/>
</dbReference>
<evidence type="ECO:0000256" key="6">
    <source>
        <dbReference type="ARBA" id="ARBA00022737"/>
    </source>
</evidence>
<evidence type="ECO:0000313" key="21">
    <source>
        <dbReference type="Proteomes" id="UP000050792"/>
    </source>
</evidence>
<feature type="region of interest" description="Disordered" evidence="16">
    <location>
        <begin position="858"/>
        <end position="879"/>
    </location>
</feature>
<dbReference type="GO" id="GO:0006518">
    <property type="term" value="P:peptide metabolic process"/>
    <property type="evidence" value="ECO:0007669"/>
    <property type="project" value="InterPro"/>
</dbReference>
<evidence type="ECO:0000256" key="15">
    <source>
        <dbReference type="PROSITE-ProRule" id="PRU00504"/>
    </source>
</evidence>
<evidence type="ECO:0000256" key="2">
    <source>
        <dbReference type="ARBA" id="ARBA00006026"/>
    </source>
</evidence>
<keyword evidence="17" id="KW-0472">Membrane</keyword>
<keyword evidence="13" id="KW-0862">Zinc</keyword>
<feature type="disulfide bond" evidence="14">
    <location>
        <begin position="515"/>
        <end position="535"/>
    </location>
</feature>
<feature type="binding site" evidence="13">
    <location>
        <position position="374"/>
    </location>
    <ligand>
        <name>Ca(2+)</name>
        <dbReference type="ChEBI" id="CHEBI:29108"/>
        <note>structural</note>
    </ligand>
</feature>
<dbReference type="PRINTS" id="PR00790">
    <property type="entry name" value="PAMONOXGNASE"/>
</dbReference>
<dbReference type="Pfam" id="PF01082">
    <property type="entry name" value="Cu2_monooxygen"/>
    <property type="match status" value="1"/>
</dbReference>
<evidence type="ECO:0000256" key="18">
    <source>
        <dbReference type="SAM" id="SignalP"/>
    </source>
</evidence>
<dbReference type="InterPro" id="IPR036939">
    <property type="entry name" value="Cu2_ascorb_mOase_N_sf"/>
</dbReference>
<keyword evidence="13" id="KW-0186">Copper</keyword>
<feature type="binding site" evidence="12">
    <location>
        <position position="534"/>
    </location>
    <ligand>
        <name>a protein</name>
        <dbReference type="ChEBI" id="CHEBI:16541"/>
    </ligand>
    <ligandPart>
        <name>C-terminal Xaa-(2S)-2-hydroxyglycine residue</name>
        <dbReference type="ChEBI" id="CHEBI:142768"/>
    </ligandPart>
</feature>
<keyword evidence="4 13" id="KW-0479">Metal-binding</keyword>
<dbReference type="InterPro" id="IPR000720">
    <property type="entry name" value="PHM/PAL"/>
</dbReference>
<dbReference type="Gene3D" id="2.60.120.310">
    <property type="entry name" value="Copper type II, ascorbate-dependent monooxygenase, N-terminal domain"/>
    <property type="match status" value="1"/>
</dbReference>
<evidence type="ECO:0000256" key="1">
    <source>
        <dbReference type="ARBA" id="ARBA00000686"/>
    </source>
</evidence>
<dbReference type="InterPro" id="IPR011042">
    <property type="entry name" value="6-blade_b-propeller_TolB-like"/>
</dbReference>
<dbReference type="PANTHER" id="PTHR10680:SF14">
    <property type="entry name" value="PEPTIDYL-GLYCINE ALPHA-AMIDATING MONOOXYGENASE"/>
    <property type="match status" value="1"/>
</dbReference>
<dbReference type="InterPro" id="IPR001258">
    <property type="entry name" value="NHL_repeat"/>
</dbReference>
<evidence type="ECO:0000256" key="11">
    <source>
        <dbReference type="ARBA" id="ARBA00048431"/>
    </source>
</evidence>
<evidence type="ECO:0000259" key="19">
    <source>
        <dbReference type="Pfam" id="PF01082"/>
    </source>
</evidence>
<name>A0AA85FHR1_9TREM</name>
<dbReference type="PANTHER" id="PTHR10680">
    <property type="entry name" value="PEPTIDYL-GLYCINE ALPHA-AMIDATING MONOOXYGENASE"/>
    <property type="match status" value="1"/>
</dbReference>
<feature type="binding site" evidence="13">
    <location>
        <position position="442"/>
    </location>
    <ligand>
        <name>Zn(2+)</name>
        <dbReference type="ChEBI" id="CHEBI:29105"/>
        <note>catalytic</note>
    </ligand>
</feature>
<dbReference type="InterPro" id="IPR000323">
    <property type="entry name" value="Cu2_ascorb_mOase_N"/>
</dbReference>
<evidence type="ECO:0000259" key="20">
    <source>
        <dbReference type="Pfam" id="PF03712"/>
    </source>
</evidence>
<feature type="binding site" evidence="13">
    <location>
        <position position="71"/>
    </location>
    <ligand>
        <name>Cu(2+)</name>
        <dbReference type="ChEBI" id="CHEBI:29036"/>
        <label>1</label>
        <note>catalytic</note>
    </ligand>
</feature>
<dbReference type="CDD" id="cd14958">
    <property type="entry name" value="NHL_PAL_like"/>
    <property type="match status" value="1"/>
</dbReference>
<dbReference type="PROSITE" id="PS51125">
    <property type="entry name" value="NHL"/>
    <property type="match status" value="1"/>
</dbReference>
<evidence type="ECO:0000256" key="12">
    <source>
        <dbReference type="PIRSR" id="PIRSR600720-1"/>
    </source>
</evidence>
<comment type="similarity">
    <text evidence="3">In the N-terminal section; belongs to the copper type II ascorbate-dependent monooxygenase family.</text>
</comment>
<evidence type="ECO:0000256" key="16">
    <source>
        <dbReference type="SAM" id="MobiDB-lite"/>
    </source>
</evidence>
<protein>
    <recommendedName>
        <fullName evidence="23">Peptidylglycine monooxygenase</fullName>
    </recommendedName>
</protein>
<keyword evidence="13" id="KW-0106">Calcium</keyword>
<dbReference type="Proteomes" id="UP000050792">
    <property type="component" value="Unassembled WGS sequence"/>
</dbReference>
<feature type="disulfide bond" evidence="14">
    <location>
        <begin position="256"/>
        <end position="278"/>
    </location>
</feature>
<keyword evidence="9" id="KW-0456">Lyase</keyword>
<evidence type="ECO:0000256" key="14">
    <source>
        <dbReference type="PIRSR" id="PIRSR600720-3"/>
    </source>
</evidence>
<evidence type="ECO:0000256" key="9">
    <source>
        <dbReference type="ARBA" id="ARBA00023239"/>
    </source>
</evidence>
<evidence type="ECO:0000256" key="7">
    <source>
        <dbReference type="ARBA" id="ARBA00023157"/>
    </source>
</evidence>